<dbReference type="RefSeq" id="WP_378110274.1">
    <property type="nucleotide sequence ID" value="NZ_JBHSNC010000010.1"/>
</dbReference>
<accession>A0ABW0QXV7</accession>
<keyword evidence="2" id="KW-1185">Reference proteome</keyword>
<dbReference type="Proteomes" id="UP001596108">
    <property type="component" value="Unassembled WGS sequence"/>
</dbReference>
<evidence type="ECO:0000313" key="2">
    <source>
        <dbReference type="Proteomes" id="UP001596108"/>
    </source>
</evidence>
<evidence type="ECO:0000313" key="1">
    <source>
        <dbReference type="EMBL" id="MFC5528437.1"/>
    </source>
</evidence>
<protein>
    <submittedName>
        <fullName evidence="1">Uncharacterized protein</fullName>
    </submittedName>
</protein>
<organism evidence="1 2">
    <name type="scientific">Cohnella yongneupensis</name>
    <dbReference type="NCBI Taxonomy" id="425006"/>
    <lineage>
        <taxon>Bacteria</taxon>
        <taxon>Bacillati</taxon>
        <taxon>Bacillota</taxon>
        <taxon>Bacilli</taxon>
        <taxon>Bacillales</taxon>
        <taxon>Paenibacillaceae</taxon>
        <taxon>Cohnella</taxon>
    </lineage>
</organism>
<dbReference type="EMBL" id="JBHSNC010000010">
    <property type="protein sequence ID" value="MFC5528437.1"/>
    <property type="molecule type" value="Genomic_DNA"/>
</dbReference>
<reference evidence="2" key="1">
    <citation type="journal article" date="2019" name="Int. J. Syst. Evol. Microbiol.">
        <title>The Global Catalogue of Microorganisms (GCM) 10K type strain sequencing project: providing services to taxonomists for standard genome sequencing and annotation.</title>
        <authorList>
            <consortium name="The Broad Institute Genomics Platform"/>
            <consortium name="The Broad Institute Genome Sequencing Center for Infectious Disease"/>
            <person name="Wu L."/>
            <person name="Ma J."/>
        </authorList>
    </citation>
    <scope>NUCLEOTIDE SEQUENCE [LARGE SCALE GENOMIC DNA]</scope>
    <source>
        <strain evidence="2">CGMCC 1.18578</strain>
    </source>
</reference>
<gene>
    <name evidence="1" type="ORF">ACFPQ4_03095</name>
</gene>
<sequence length="94" mass="10479">MDIKTLQYLEERAAKGRAIVNKIETMLNAVERAKKARNIEIYTASGGSIFITELNKAGELPNDPRTHLSALMVNVFIDNTLHQVRDLEAELAAL</sequence>
<comment type="caution">
    <text evidence="1">The sequence shown here is derived from an EMBL/GenBank/DDBJ whole genome shotgun (WGS) entry which is preliminary data.</text>
</comment>
<proteinExistence type="predicted"/>
<name>A0ABW0QXV7_9BACL</name>